<evidence type="ECO:0000313" key="4">
    <source>
        <dbReference type="Proteomes" id="UP000199214"/>
    </source>
</evidence>
<dbReference type="SMART" id="SM00052">
    <property type="entry name" value="EAL"/>
    <property type="match status" value="1"/>
</dbReference>
<dbReference type="Pfam" id="PF00563">
    <property type="entry name" value="EAL"/>
    <property type="match status" value="1"/>
</dbReference>
<dbReference type="InterPro" id="IPR043128">
    <property type="entry name" value="Rev_trsase/Diguanyl_cyclase"/>
</dbReference>
<dbReference type="PANTHER" id="PTHR33121">
    <property type="entry name" value="CYCLIC DI-GMP PHOSPHODIESTERASE PDEF"/>
    <property type="match status" value="1"/>
</dbReference>
<dbReference type="GO" id="GO:0071111">
    <property type="term" value="F:cyclic-guanylate-specific phosphodiesterase activity"/>
    <property type="evidence" value="ECO:0007669"/>
    <property type="project" value="InterPro"/>
</dbReference>
<dbReference type="PROSITE" id="PS50883">
    <property type="entry name" value="EAL"/>
    <property type="match status" value="1"/>
</dbReference>
<evidence type="ECO:0000259" key="2">
    <source>
        <dbReference type="PROSITE" id="PS50887"/>
    </source>
</evidence>
<dbReference type="RefSeq" id="WP_177171494.1">
    <property type="nucleotide sequence ID" value="NZ_FNZZ01000001.1"/>
</dbReference>
<dbReference type="AlphaFoldDB" id="A0A1H7I3Q7"/>
<name>A0A1H7I3Q7_9SPHN</name>
<sequence length="415" mass="43948">MGQVNRERRRDGGEASPAIGAWLTQGSEVTIAIVALASFEIINAAYGRETGDRLVDLALERFDRVLSATDEFDLSRAGPVFTLALPLSFEAAHPLIAATEFALAQPFVVGATTVHVGTRIGVAAGQGEEAEELLARARTALADARVLDGATTRIAPPAPHRPIAQLAADLHRAIERDEIAVLFQPQVALGSNRITGVEALARWNHPELGELGAETLLAASDRANLGIALSDHILARALASAATWPTELSSLRVAVNVTATDLSRPDFAERFLARVDESGVARARVTAEITEGGLIDDLDGATELLTTLRDGGCRVAIDDFGTGYSSLAYLTALPVDYLKIDLRLTQSIVGDRRHRVVVEGIIAIANALGFETIAEGVETEEQRALLEARGCTYYQGFLCSGAIDSAGLARLIGAA</sequence>
<dbReference type="PROSITE" id="PS50887">
    <property type="entry name" value="GGDEF"/>
    <property type="match status" value="1"/>
</dbReference>
<proteinExistence type="predicted"/>
<dbReference type="InterPro" id="IPR035919">
    <property type="entry name" value="EAL_sf"/>
</dbReference>
<dbReference type="InterPro" id="IPR050706">
    <property type="entry name" value="Cyclic-di-GMP_PDE-like"/>
</dbReference>
<dbReference type="STRING" id="1855283.SAMN05216382_0675"/>
<dbReference type="Gene3D" id="3.20.20.450">
    <property type="entry name" value="EAL domain"/>
    <property type="match status" value="1"/>
</dbReference>
<keyword evidence="4" id="KW-1185">Reference proteome</keyword>
<protein>
    <submittedName>
        <fullName evidence="3">EAL domain, c-di-GMP-specific phosphodiesterase class I (Or its enzymatically inactive variant)</fullName>
    </submittedName>
</protein>
<dbReference type="Proteomes" id="UP000199214">
    <property type="component" value="Unassembled WGS sequence"/>
</dbReference>
<dbReference type="CDD" id="cd01948">
    <property type="entry name" value="EAL"/>
    <property type="match status" value="1"/>
</dbReference>
<dbReference type="Gene3D" id="3.30.70.270">
    <property type="match status" value="1"/>
</dbReference>
<accession>A0A1H7I3Q7</accession>
<organism evidence="3 4">
    <name type="scientific">Sphingomonas palmae</name>
    <dbReference type="NCBI Taxonomy" id="1855283"/>
    <lineage>
        <taxon>Bacteria</taxon>
        <taxon>Pseudomonadati</taxon>
        <taxon>Pseudomonadota</taxon>
        <taxon>Alphaproteobacteria</taxon>
        <taxon>Sphingomonadales</taxon>
        <taxon>Sphingomonadaceae</taxon>
        <taxon>Sphingomonas</taxon>
    </lineage>
</organism>
<dbReference type="InterPro" id="IPR029787">
    <property type="entry name" value="Nucleotide_cyclase"/>
</dbReference>
<dbReference type="InterPro" id="IPR000160">
    <property type="entry name" value="GGDEF_dom"/>
</dbReference>
<gene>
    <name evidence="3" type="ORF">SAMN05216382_0675</name>
</gene>
<evidence type="ECO:0000259" key="1">
    <source>
        <dbReference type="PROSITE" id="PS50883"/>
    </source>
</evidence>
<feature type="domain" description="EAL" evidence="1">
    <location>
        <begin position="163"/>
        <end position="415"/>
    </location>
</feature>
<dbReference type="SUPFAM" id="SSF55073">
    <property type="entry name" value="Nucleotide cyclase"/>
    <property type="match status" value="1"/>
</dbReference>
<reference evidence="4" key="1">
    <citation type="submission" date="2016-10" db="EMBL/GenBank/DDBJ databases">
        <authorList>
            <person name="Varghese N."/>
            <person name="Submissions S."/>
        </authorList>
    </citation>
    <scope>NUCLEOTIDE SEQUENCE [LARGE SCALE GENOMIC DNA]</scope>
    <source>
        <strain evidence="4">JS21-1</strain>
    </source>
</reference>
<dbReference type="PANTHER" id="PTHR33121:SF70">
    <property type="entry name" value="SIGNALING PROTEIN YKOW"/>
    <property type="match status" value="1"/>
</dbReference>
<feature type="domain" description="GGDEF" evidence="2">
    <location>
        <begin position="27"/>
        <end position="158"/>
    </location>
</feature>
<evidence type="ECO:0000313" key="3">
    <source>
        <dbReference type="EMBL" id="SEK57176.1"/>
    </source>
</evidence>
<dbReference type="Pfam" id="PF00990">
    <property type="entry name" value="GGDEF"/>
    <property type="match status" value="1"/>
</dbReference>
<dbReference type="SUPFAM" id="SSF141868">
    <property type="entry name" value="EAL domain-like"/>
    <property type="match status" value="1"/>
</dbReference>
<dbReference type="EMBL" id="FNZZ01000001">
    <property type="protein sequence ID" value="SEK57176.1"/>
    <property type="molecule type" value="Genomic_DNA"/>
</dbReference>
<dbReference type="InterPro" id="IPR001633">
    <property type="entry name" value="EAL_dom"/>
</dbReference>